<sequence length="174" mass="20022">MKPLASASKCELRSVIRFLSANKVTPIEIHRQLVEVYGEKCMDIKNVRKWSREFNSGRTNVHDEERSGRPSVSDAIVQAVEAEMLKNRRATIRDLEEKLGGVCSSETIRHILVNKLQYHKVSDRWVPKQLTEDRMKRRVECATKVVARFEEEGDDFLEGFVTGDETWAHHDTPG</sequence>
<organism evidence="2 3">
    <name type="scientific">Nesidiocoris tenuis</name>
    <dbReference type="NCBI Taxonomy" id="355587"/>
    <lineage>
        <taxon>Eukaryota</taxon>
        <taxon>Metazoa</taxon>
        <taxon>Ecdysozoa</taxon>
        <taxon>Arthropoda</taxon>
        <taxon>Hexapoda</taxon>
        <taxon>Insecta</taxon>
        <taxon>Pterygota</taxon>
        <taxon>Neoptera</taxon>
        <taxon>Paraneoptera</taxon>
        <taxon>Hemiptera</taxon>
        <taxon>Heteroptera</taxon>
        <taxon>Panheteroptera</taxon>
        <taxon>Cimicomorpha</taxon>
        <taxon>Miridae</taxon>
        <taxon>Dicyphina</taxon>
        <taxon>Nesidiocoris</taxon>
    </lineage>
</organism>
<dbReference type="InterPro" id="IPR052709">
    <property type="entry name" value="Transposase-MT_Hybrid"/>
</dbReference>
<evidence type="ECO:0000313" key="3">
    <source>
        <dbReference type="Proteomes" id="UP001307889"/>
    </source>
</evidence>
<accession>A0ABN7AMU1</accession>
<dbReference type="Proteomes" id="UP001307889">
    <property type="component" value="Chromosome 4"/>
</dbReference>
<protein>
    <submittedName>
        <fullName evidence="2">SET domain and mariner transposase fusion protein</fullName>
    </submittedName>
</protein>
<dbReference type="Gene3D" id="3.30.420.10">
    <property type="entry name" value="Ribonuclease H-like superfamily/Ribonuclease H"/>
    <property type="match status" value="1"/>
</dbReference>
<dbReference type="EMBL" id="AP028912">
    <property type="protein sequence ID" value="BES93550.1"/>
    <property type="molecule type" value="Genomic_DNA"/>
</dbReference>
<reference evidence="2 3" key="1">
    <citation type="submission" date="2023-09" db="EMBL/GenBank/DDBJ databases">
        <title>Nesidiocoris tenuis whole genome shotgun sequence.</title>
        <authorList>
            <person name="Shibata T."/>
            <person name="Shimoda M."/>
            <person name="Kobayashi T."/>
            <person name="Uehara T."/>
        </authorList>
    </citation>
    <scope>NUCLEOTIDE SEQUENCE [LARGE SCALE GENOMIC DNA]</scope>
    <source>
        <strain evidence="2 3">Japan</strain>
    </source>
</reference>
<dbReference type="InterPro" id="IPR041426">
    <property type="entry name" value="Mos1_HTH"/>
</dbReference>
<proteinExistence type="predicted"/>
<name>A0ABN7AMU1_9HEMI</name>
<dbReference type="InterPro" id="IPR036397">
    <property type="entry name" value="RNaseH_sf"/>
</dbReference>
<dbReference type="PANTHER" id="PTHR46060">
    <property type="entry name" value="MARINER MOS1 TRANSPOSASE-LIKE PROTEIN"/>
    <property type="match status" value="1"/>
</dbReference>
<keyword evidence="3" id="KW-1185">Reference proteome</keyword>
<dbReference type="Gene3D" id="1.10.10.1450">
    <property type="match status" value="1"/>
</dbReference>
<evidence type="ECO:0000313" key="2">
    <source>
        <dbReference type="EMBL" id="BES93550.1"/>
    </source>
</evidence>
<evidence type="ECO:0000259" key="1">
    <source>
        <dbReference type="Pfam" id="PF17906"/>
    </source>
</evidence>
<dbReference type="PANTHER" id="PTHR46060:SF1">
    <property type="entry name" value="MARINER MOS1 TRANSPOSASE-LIKE PROTEIN"/>
    <property type="match status" value="1"/>
</dbReference>
<gene>
    <name evidence="2" type="ORF">NTJ_06359</name>
</gene>
<feature type="domain" description="Mos1 transposase HTH" evidence="1">
    <location>
        <begin position="11"/>
        <end position="57"/>
    </location>
</feature>
<dbReference type="Pfam" id="PF17906">
    <property type="entry name" value="HTH_48"/>
    <property type="match status" value="1"/>
</dbReference>